<protein>
    <submittedName>
        <fullName evidence="1">Uncharacterized protein</fullName>
    </submittedName>
</protein>
<dbReference type="AlphaFoldDB" id="A0A9W4GNP3"/>
<evidence type="ECO:0000313" key="2">
    <source>
        <dbReference type="Proteomes" id="UP001152519"/>
    </source>
</evidence>
<accession>A0A9W4GNP3</accession>
<sequence>MSREPNHPLAAVMAEAGASNKGLARRVRDVALRHGAHVGATHVAVQRWLDGSGIQAATAAYVARS</sequence>
<evidence type="ECO:0000313" key="1">
    <source>
        <dbReference type="EMBL" id="CAG6390762.1"/>
    </source>
</evidence>
<name>A0A9W4GNP3_9ACTN</name>
<dbReference type="RefSeq" id="WP_308208249.1">
    <property type="nucleotide sequence ID" value="NZ_CAJSLV010000001.1"/>
</dbReference>
<dbReference type="EMBL" id="CAJSLV010000001">
    <property type="protein sequence ID" value="CAG6390762.1"/>
    <property type="molecule type" value="Genomic_DNA"/>
</dbReference>
<comment type="caution">
    <text evidence="1">The sequence shown here is derived from an EMBL/GenBank/DDBJ whole genome shotgun (WGS) entry which is preliminary data.</text>
</comment>
<proteinExistence type="predicted"/>
<keyword evidence="2" id="KW-1185">Reference proteome</keyword>
<gene>
    <name evidence="1" type="ORF">SCOCK_10230</name>
</gene>
<reference evidence="1" key="1">
    <citation type="submission" date="2021-05" db="EMBL/GenBank/DDBJ databases">
        <authorList>
            <person name="Arsene-Ploetze F."/>
        </authorList>
    </citation>
    <scope>NUCLEOTIDE SEQUENCE</scope>
    <source>
        <strain evidence="1">DSM 42138</strain>
    </source>
</reference>
<organism evidence="1 2">
    <name type="scientific">Actinacidiphila cocklensis</name>
    <dbReference type="NCBI Taxonomy" id="887465"/>
    <lineage>
        <taxon>Bacteria</taxon>
        <taxon>Bacillati</taxon>
        <taxon>Actinomycetota</taxon>
        <taxon>Actinomycetes</taxon>
        <taxon>Kitasatosporales</taxon>
        <taxon>Streptomycetaceae</taxon>
        <taxon>Actinacidiphila</taxon>
    </lineage>
</organism>
<dbReference type="Proteomes" id="UP001152519">
    <property type="component" value="Unassembled WGS sequence"/>
</dbReference>